<gene>
    <name evidence="2" type="primary">LOC119633270</name>
</gene>
<dbReference type="RefSeq" id="XP_037882660.1">
    <property type="nucleotide sequence ID" value="XM_038026732.1"/>
</dbReference>
<proteinExistence type="predicted"/>
<organism evidence="1 2">
    <name type="scientific">Glossina fuscipes</name>
    <dbReference type="NCBI Taxonomy" id="7396"/>
    <lineage>
        <taxon>Eukaryota</taxon>
        <taxon>Metazoa</taxon>
        <taxon>Ecdysozoa</taxon>
        <taxon>Arthropoda</taxon>
        <taxon>Hexapoda</taxon>
        <taxon>Insecta</taxon>
        <taxon>Pterygota</taxon>
        <taxon>Neoptera</taxon>
        <taxon>Endopterygota</taxon>
        <taxon>Diptera</taxon>
        <taxon>Brachycera</taxon>
        <taxon>Muscomorpha</taxon>
        <taxon>Hippoboscoidea</taxon>
        <taxon>Glossinidae</taxon>
        <taxon>Glossina</taxon>
    </lineage>
</organism>
<protein>
    <submittedName>
        <fullName evidence="2">Uncharacterized protein LOC119633270</fullName>
    </submittedName>
</protein>
<reference evidence="2" key="1">
    <citation type="submission" date="2025-08" db="UniProtKB">
        <authorList>
            <consortium name="RefSeq"/>
        </authorList>
    </citation>
    <scope>IDENTIFICATION</scope>
    <source>
        <tissue evidence="2">Whole body pupa</tissue>
    </source>
</reference>
<dbReference type="Proteomes" id="UP000092443">
    <property type="component" value="Unplaced"/>
</dbReference>
<keyword evidence="1" id="KW-1185">Reference proteome</keyword>
<dbReference type="AlphaFoldDB" id="A0A8U0WC32"/>
<evidence type="ECO:0000313" key="1">
    <source>
        <dbReference type="Proteomes" id="UP000092443"/>
    </source>
</evidence>
<dbReference type="GeneID" id="119633270"/>
<sequence length="675" mass="77010">MEKLPEILKSSNLLQRYLMYSYILKAYEMNLDEAKRARPTFSKSATENKRSHLEKHHMLRNIINVEEEQEEFLNWILDENMSEDSIDIIDIYQQKGDSPEMITIQEEEQEGIFNLPKAEPPLLNITDIISEHDVALPEDTQQCGFFSSLTVPCDDHRSIWPRRRPRIINEEEYRLCFPLPKRKILKIKCLRPHNKKSIATRVSLDWLIENEFNVEDAFNQSVVVDDNRQSIELSEVVQPRTDSSSIPIVRQLPSPHLIGSSSLKLPATIKDSHQILTSVEQGEQMQNIDSSSSMNEAARYYPSKTASVLGSQLQVESIIVPPQIMSSQSNVDQSDGIISITPGLTSTTLPAQTSSGERRFYKGLLNRNVDRPAVSTPLGVLDEECLSKRRHTTLTELNSLEEAEEQLCQSNKTPEEIVSATGETQAHEQNLESIERVVQPRPEQLDNLQPLWPGDYRKDWYEILRTRTEGVGYEQVPTIYRAKKRKRKRARVAPAQVSENVIRPSQGPQHILTDILPLPGQDVLPPLNQSLELSANRERNDLLAIGDDLVPQLNTAQQQYDQFIKENYENISIVMNNLDIVRAIFDSYRRCQRGVDIQKSVMHYDAELVLNACKRRLSVKRDIIRALICNRSFDFTKLDCITDKMAAAIGFAFVLELKAVGLINLAANGRIIHLI</sequence>
<evidence type="ECO:0000313" key="2">
    <source>
        <dbReference type="RefSeq" id="XP_037882660.1"/>
    </source>
</evidence>
<name>A0A8U0WC32_9MUSC</name>
<dbReference type="KEGG" id="gfs:119633270"/>
<accession>A0A8U0WC32</accession>